<dbReference type="RefSeq" id="WP_079572767.1">
    <property type="nucleotide sequence ID" value="NZ_FUZQ01000002.1"/>
</dbReference>
<dbReference type="PROSITE" id="PS51257">
    <property type="entry name" value="PROKAR_LIPOPROTEIN"/>
    <property type="match status" value="1"/>
</dbReference>
<dbReference type="Proteomes" id="UP000189777">
    <property type="component" value="Unassembled WGS sequence"/>
</dbReference>
<evidence type="ECO:0000313" key="3">
    <source>
        <dbReference type="Proteomes" id="UP000189777"/>
    </source>
</evidence>
<protein>
    <submittedName>
        <fullName evidence="2">Multiple sugar transport system substrate-binding protein</fullName>
    </submittedName>
</protein>
<reference evidence="2 3" key="1">
    <citation type="submission" date="2017-02" db="EMBL/GenBank/DDBJ databases">
        <authorList>
            <person name="Peterson S.W."/>
        </authorList>
    </citation>
    <scope>NUCLEOTIDE SEQUENCE [LARGE SCALE GENOMIC DNA]</scope>
    <source>
        <strain evidence="2 3">DSM 21481</strain>
    </source>
</reference>
<gene>
    <name evidence="2" type="ORF">SAMN04324258_1383</name>
</gene>
<keyword evidence="2" id="KW-0813">Transport</keyword>
<name>A0A1T5JH93_9MICO</name>
<dbReference type="STRING" id="526729.SAMN04324258_1383"/>
<proteinExistence type="predicted"/>
<evidence type="ECO:0000313" key="2">
    <source>
        <dbReference type="EMBL" id="SKC50744.1"/>
    </source>
</evidence>
<accession>A0A1T5JH93</accession>
<keyword evidence="1" id="KW-0732">Signal</keyword>
<feature type="signal peptide" evidence="1">
    <location>
        <begin position="1"/>
        <end position="21"/>
    </location>
</feature>
<dbReference type="Pfam" id="PF01547">
    <property type="entry name" value="SBP_bac_1"/>
    <property type="match status" value="1"/>
</dbReference>
<evidence type="ECO:0000256" key="1">
    <source>
        <dbReference type="SAM" id="SignalP"/>
    </source>
</evidence>
<feature type="chain" id="PRO_5039324410" evidence="1">
    <location>
        <begin position="22"/>
        <end position="454"/>
    </location>
</feature>
<organism evidence="2 3">
    <name type="scientific">Krasilnikoviella flava</name>
    <dbReference type="NCBI Taxonomy" id="526729"/>
    <lineage>
        <taxon>Bacteria</taxon>
        <taxon>Bacillati</taxon>
        <taxon>Actinomycetota</taxon>
        <taxon>Actinomycetes</taxon>
        <taxon>Micrococcales</taxon>
        <taxon>Promicromonosporaceae</taxon>
        <taxon>Krasilnikoviella</taxon>
    </lineage>
</organism>
<keyword evidence="2" id="KW-0762">Sugar transport</keyword>
<dbReference type="SUPFAM" id="SSF53850">
    <property type="entry name" value="Periplasmic binding protein-like II"/>
    <property type="match status" value="1"/>
</dbReference>
<dbReference type="InterPro" id="IPR006059">
    <property type="entry name" value="SBP"/>
</dbReference>
<keyword evidence="3" id="KW-1185">Reference proteome</keyword>
<dbReference type="CDD" id="cd13585">
    <property type="entry name" value="PBP2_TMBP_like"/>
    <property type="match status" value="1"/>
</dbReference>
<dbReference type="OrthoDB" id="2510110at2"/>
<sequence>MRKSRLIAGIATALVAASTLAACGSGGGSGADDDTLTFMFRGGDDEKKAYQEAIDRFTEDTGVKVKMIVTSADQYAQKLQAAVAGNKVPDVFYIEQASLQSYVGSGVLMDITDQVAEQGVDLDNIWPYGVDSYRFDGTTQGTPDGKLYGLPKDIGPFAFGYNADMLKEAGVDRPDPDEPLTWDEWLDICKKLTQDTDGDGETDRWGTGLNVQWNSQAFVWSNGGDWTNEDHTQVTVDTPEFAEAIQFIADLTAEGVTPNPEQAQTLDTYQRFMAGEIGFFPVGPWDMSAYNDLDFEYDLMPWPVGKTGEPATWVGSLGIGVSNTTDAPEDAVKLATYLSTDEAAQQTLVDANVQIPNRIDTAKEWAGEVEKDDSLEPKNRQEFLDIAEDYGREMPASFTYGAEWYDELWVGIQPVIDGKQKAADYLAEVQPRMQELLDQSIAQAEQAAAAGSAP</sequence>
<dbReference type="PANTHER" id="PTHR43649:SF12">
    <property type="entry name" value="DIACETYLCHITOBIOSE BINDING PROTEIN DASA"/>
    <property type="match status" value="1"/>
</dbReference>
<dbReference type="Gene3D" id="3.40.190.10">
    <property type="entry name" value="Periplasmic binding protein-like II"/>
    <property type="match status" value="1"/>
</dbReference>
<dbReference type="AlphaFoldDB" id="A0A1T5JH93"/>
<dbReference type="EMBL" id="FUZQ01000002">
    <property type="protein sequence ID" value="SKC50744.1"/>
    <property type="molecule type" value="Genomic_DNA"/>
</dbReference>
<dbReference type="InterPro" id="IPR050490">
    <property type="entry name" value="Bact_solute-bd_prot1"/>
</dbReference>
<dbReference type="PANTHER" id="PTHR43649">
    <property type="entry name" value="ARABINOSE-BINDING PROTEIN-RELATED"/>
    <property type="match status" value="1"/>
</dbReference>